<name>A0A8H6RCW5_9PEZI</name>
<protein>
    <submittedName>
        <fullName evidence="2">Uncharacterized protein</fullName>
    </submittedName>
</protein>
<evidence type="ECO:0000313" key="3">
    <source>
        <dbReference type="Proteomes" id="UP000660729"/>
    </source>
</evidence>
<gene>
    <name evidence="2" type="ORF">HII31_09432</name>
</gene>
<dbReference type="OrthoDB" id="10379114at2759"/>
<accession>A0A8H6RCW5</accession>
<evidence type="ECO:0000256" key="1">
    <source>
        <dbReference type="SAM" id="SignalP"/>
    </source>
</evidence>
<sequence length="133" mass="13783">MHFSQLITLMMLAAASNAAPDQPEKRAANKCTVGQTYCGKYLKNQGSGSNQNLGWNNNQIIAALDNTPPGSINLRSGGGIVNNSVFLCKSPKKSSGGGGEAGAGSSNNRLDWVAYCTSGCDSYTGNSGNDRCS</sequence>
<dbReference type="EMBL" id="JABCIY010000193">
    <property type="protein sequence ID" value="KAF7189279.1"/>
    <property type="molecule type" value="Genomic_DNA"/>
</dbReference>
<keyword evidence="3" id="KW-1185">Reference proteome</keyword>
<dbReference type="Proteomes" id="UP000660729">
    <property type="component" value="Unassembled WGS sequence"/>
</dbReference>
<evidence type="ECO:0000313" key="2">
    <source>
        <dbReference type="EMBL" id="KAF7189279.1"/>
    </source>
</evidence>
<feature type="non-terminal residue" evidence="2">
    <location>
        <position position="1"/>
    </location>
</feature>
<comment type="caution">
    <text evidence="2">The sequence shown here is derived from an EMBL/GenBank/DDBJ whole genome shotgun (WGS) entry which is preliminary data.</text>
</comment>
<keyword evidence="1" id="KW-0732">Signal</keyword>
<organism evidence="2 3">
    <name type="scientific">Pseudocercospora fuligena</name>
    <dbReference type="NCBI Taxonomy" id="685502"/>
    <lineage>
        <taxon>Eukaryota</taxon>
        <taxon>Fungi</taxon>
        <taxon>Dikarya</taxon>
        <taxon>Ascomycota</taxon>
        <taxon>Pezizomycotina</taxon>
        <taxon>Dothideomycetes</taxon>
        <taxon>Dothideomycetidae</taxon>
        <taxon>Mycosphaerellales</taxon>
        <taxon>Mycosphaerellaceae</taxon>
        <taxon>Pseudocercospora</taxon>
    </lineage>
</organism>
<reference evidence="2" key="1">
    <citation type="submission" date="2020-04" db="EMBL/GenBank/DDBJ databases">
        <title>Draft genome resource of the tomato pathogen Pseudocercospora fuligena.</title>
        <authorList>
            <person name="Zaccaron A."/>
        </authorList>
    </citation>
    <scope>NUCLEOTIDE SEQUENCE</scope>
    <source>
        <strain evidence="2">PF001</strain>
    </source>
</reference>
<dbReference type="AlphaFoldDB" id="A0A8H6RCW5"/>
<proteinExistence type="predicted"/>
<feature type="signal peptide" evidence="1">
    <location>
        <begin position="1"/>
        <end position="18"/>
    </location>
</feature>
<feature type="chain" id="PRO_5034962788" evidence="1">
    <location>
        <begin position="19"/>
        <end position="133"/>
    </location>
</feature>